<dbReference type="PROSITE" id="PS51383">
    <property type="entry name" value="YJEF_C_3"/>
    <property type="match status" value="1"/>
</dbReference>
<feature type="binding site" evidence="4">
    <location>
        <position position="336"/>
    </location>
    <ligand>
        <name>(6S)-NADPHX</name>
        <dbReference type="ChEBI" id="CHEBI:64076"/>
    </ligand>
</feature>
<dbReference type="CDD" id="cd01171">
    <property type="entry name" value="YXKO-related"/>
    <property type="match status" value="1"/>
</dbReference>
<reference evidence="8 9" key="1">
    <citation type="submission" date="2021-06" db="EMBL/GenBank/DDBJ databases">
        <title>Bacillus sp. RD4P76, an endophyte from a halophyte.</title>
        <authorList>
            <person name="Sun J.-Q."/>
        </authorList>
    </citation>
    <scope>NUCLEOTIDE SEQUENCE [LARGE SCALE GENOMIC DNA]</scope>
    <source>
        <strain evidence="8 9">CGMCC 1.15917</strain>
    </source>
</reference>
<dbReference type="HAMAP" id="MF_01965">
    <property type="entry name" value="NADHX_dehydratase"/>
    <property type="match status" value="1"/>
</dbReference>
<comment type="cofactor">
    <cofactor evidence="4">
        <name>Mg(2+)</name>
        <dbReference type="ChEBI" id="CHEBI:18420"/>
    </cofactor>
</comment>
<keyword evidence="4 5" id="KW-0520">NAD</keyword>
<dbReference type="NCBIfam" id="TIGR00197">
    <property type="entry name" value="yjeF_nterm"/>
    <property type="match status" value="1"/>
</dbReference>
<evidence type="ECO:0000256" key="2">
    <source>
        <dbReference type="ARBA" id="ARBA00022840"/>
    </source>
</evidence>
<gene>
    <name evidence="4" type="primary">nnrD</name>
    <name evidence="8" type="ORF">KS419_01445</name>
</gene>
<comment type="catalytic activity">
    <reaction evidence="5">
        <text>(6R)-NADHX = (6S)-NADHX</text>
        <dbReference type="Rhea" id="RHEA:32215"/>
        <dbReference type="ChEBI" id="CHEBI:64074"/>
        <dbReference type="ChEBI" id="CHEBI:64075"/>
        <dbReference type="EC" id="5.1.99.6"/>
    </reaction>
</comment>
<dbReference type="PANTHER" id="PTHR12592:SF0">
    <property type="entry name" value="ATP-DEPENDENT (S)-NAD(P)H-HYDRATE DEHYDRATASE"/>
    <property type="match status" value="1"/>
</dbReference>
<dbReference type="PROSITE" id="PS01050">
    <property type="entry name" value="YJEF_C_2"/>
    <property type="match status" value="1"/>
</dbReference>
<dbReference type="PROSITE" id="PS51385">
    <property type="entry name" value="YJEF_N"/>
    <property type="match status" value="1"/>
</dbReference>
<keyword evidence="4 5" id="KW-0521">NADP</keyword>
<keyword evidence="5" id="KW-0413">Isomerase</keyword>
<comment type="caution">
    <text evidence="8">The sequence shown here is derived from an EMBL/GenBank/DDBJ whole genome shotgun (WGS) entry which is preliminary data.</text>
</comment>
<comment type="cofactor">
    <cofactor evidence="5">
        <name>K(+)</name>
        <dbReference type="ChEBI" id="CHEBI:29103"/>
    </cofactor>
    <text evidence="5">Binds 1 potassium ion per subunit.</text>
</comment>
<dbReference type="NCBIfam" id="TIGR00196">
    <property type="entry name" value="yjeF_cterm"/>
    <property type="match status" value="1"/>
</dbReference>
<dbReference type="Pfam" id="PF01256">
    <property type="entry name" value="Carb_kinase"/>
    <property type="match status" value="1"/>
</dbReference>
<dbReference type="EC" id="4.2.1.136" evidence="4"/>
<dbReference type="PIRSF" id="PIRSF017184">
    <property type="entry name" value="Nnr"/>
    <property type="match status" value="1"/>
</dbReference>
<sequence>MAILIGTGNNGGDGFVIGRSLKESGYEVDVFLIPPEEKIRGMASNQKRIFERVGYTWIPYKNVEEQMEWKLQNYTVVIDALLGTGIKGTPRSPYKEIIELVNKVNGRIISVDVPSGIPVLEVDDSFDGSGIKADETYTFQAPKITNFIFPFAPYFGDVKVLDIGIPKKALEKHAGTRKLIIETIVQKTLPNRKPNAHKGSNGKALIIGGSQFMPGAPILTTNACLRSGTGLTTLAVPEEILPIVSQNSTEATFRSLPSLDGEIKTNNLYDELSLNLFYGIAIGPGMGRRNEYSLFESFEHYEGLLVIDADGLFHLSKELPKWKGGRRAGPTIITPHTGEMGRLTGLSTATIEKHRFEVSKTFAKTFGMYVVLKGPYTIVTSPSGMQWVNQSGNPSLAKGGSGDVLTGIILGFLLQHQSILEALCNAVFIHGKTADKLVKTQDGLSVTATDILGNIGKIIHSTRYHS</sequence>
<feature type="binding site" evidence="4">
    <location>
        <position position="285"/>
    </location>
    <ligand>
        <name>(6S)-NADPHX</name>
        <dbReference type="ChEBI" id="CHEBI:64076"/>
    </ligand>
</feature>
<dbReference type="EMBL" id="JAHQCS010000029">
    <property type="protein sequence ID" value="MBU9710429.1"/>
    <property type="molecule type" value="Genomic_DNA"/>
</dbReference>
<dbReference type="InterPro" id="IPR004443">
    <property type="entry name" value="YjeF_N_dom"/>
</dbReference>
<comment type="similarity">
    <text evidence="5">In the C-terminal section; belongs to the NnrD/CARKD family.</text>
</comment>
<dbReference type="PANTHER" id="PTHR12592">
    <property type="entry name" value="ATP-DEPENDENT (S)-NAD(P)H-HYDRATE DEHYDRATASE FAMILY MEMBER"/>
    <property type="match status" value="1"/>
</dbReference>
<comment type="subunit">
    <text evidence="4">Homotetramer.</text>
</comment>
<feature type="binding site" evidence="4">
    <location>
        <position position="403"/>
    </location>
    <ligand>
        <name>(6S)-NADPHX</name>
        <dbReference type="ChEBI" id="CHEBI:64076"/>
    </ligand>
</feature>
<comment type="catalytic activity">
    <reaction evidence="4 5">
        <text>(6S)-NADHX + ADP = AMP + phosphate + NADH + H(+)</text>
        <dbReference type="Rhea" id="RHEA:32223"/>
        <dbReference type="ChEBI" id="CHEBI:15378"/>
        <dbReference type="ChEBI" id="CHEBI:43474"/>
        <dbReference type="ChEBI" id="CHEBI:57945"/>
        <dbReference type="ChEBI" id="CHEBI:64074"/>
        <dbReference type="ChEBI" id="CHEBI:456215"/>
        <dbReference type="ChEBI" id="CHEBI:456216"/>
        <dbReference type="EC" id="4.2.1.136"/>
    </reaction>
</comment>
<comment type="similarity">
    <text evidence="5">In the N-terminal section; belongs to the NnrE/AIBP family.</text>
</comment>
<feature type="binding site" evidence="4">
    <location>
        <position position="402"/>
    </location>
    <ligand>
        <name>AMP</name>
        <dbReference type="ChEBI" id="CHEBI:456215"/>
    </ligand>
</feature>
<feature type="domain" description="YjeF C-terminal" evidence="6">
    <location>
        <begin position="181"/>
        <end position="462"/>
    </location>
</feature>
<evidence type="ECO:0000256" key="3">
    <source>
        <dbReference type="ARBA" id="ARBA00023268"/>
    </source>
</evidence>
<evidence type="ECO:0000313" key="8">
    <source>
        <dbReference type="EMBL" id="MBU9710429.1"/>
    </source>
</evidence>
<keyword evidence="1 4" id="KW-0547">Nucleotide-binding</keyword>
<proteinExistence type="inferred from homology"/>
<feature type="domain" description="YjeF N-terminal" evidence="7">
    <location>
        <begin position="1"/>
        <end position="171"/>
    </location>
</feature>
<keyword evidence="4 5" id="KW-0456">Lyase</keyword>
<protein>
    <recommendedName>
        <fullName evidence="4">ADP-dependent (S)-NAD(P)H-hydrate dehydratase</fullName>
        <ecNumber evidence="4">4.2.1.136</ecNumber>
    </recommendedName>
    <alternativeName>
        <fullName evidence="4">ADP-dependent NAD(P)HX dehydratase</fullName>
    </alternativeName>
</protein>
<keyword evidence="5" id="KW-0630">Potassium</keyword>
<evidence type="ECO:0000256" key="5">
    <source>
        <dbReference type="PIRNR" id="PIRNR017184"/>
    </source>
</evidence>
<comment type="function">
    <text evidence="4">Catalyzes the dehydration of the S-form of NAD(P)HX at the expense of ADP, which is converted to AMP. Together with NAD(P)HX epimerase, which catalyzes the epimerization of the S- and R-forms, the enzyme allows the repair of both epimers of NAD(P)HX, a damaged form of NAD(P)H that is a result of enzymatic or heat-dependent hydration.</text>
</comment>
<dbReference type="InterPro" id="IPR030677">
    <property type="entry name" value="Nnr"/>
</dbReference>
<dbReference type="InterPro" id="IPR000631">
    <property type="entry name" value="CARKD"/>
</dbReference>
<comment type="catalytic activity">
    <reaction evidence="4 5">
        <text>(6S)-NADPHX + ADP = AMP + phosphate + NADPH + H(+)</text>
        <dbReference type="Rhea" id="RHEA:32235"/>
        <dbReference type="ChEBI" id="CHEBI:15378"/>
        <dbReference type="ChEBI" id="CHEBI:43474"/>
        <dbReference type="ChEBI" id="CHEBI:57783"/>
        <dbReference type="ChEBI" id="CHEBI:64076"/>
        <dbReference type="ChEBI" id="CHEBI:456215"/>
        <dbReference type="ChEBI" id="CHEBI:456216"/>
        <dbReference type="EC" id="4.2.1.136"/>
    </reaction>
</comment>
<comment type="function">
    <text evidence="5">Bifunctional enzyme that catalyzes the epimerization of the S- and R-forms of NAD(P)HX and the dehydration of the S-form of NAD(P)HX at the expense of ADP, which is converted to AMP. This allows the repair of both epimers of NAD(P)HX, a damaged form of NAD(P)H that is a result of enzymatic or heat-dependent hydration.</text>
</comment>
<dbReference type="Proteomes" id="UP000784880">
    <property type="component" value="Unassembled WGS sequence"/>
</dbReference>
<keyword evidence="5" id="KW-0479">Metal-binding</keyword>
<keyword evidence="2 4" id="KW-0067">ATP-binding</keyword>
<keyword evidence="3" id="KW-0511">Multifunctional enzyme</keyword>
<keyword evidence="9" id="KW-1185">Reference proteome</keyword>
<organism evidence="8 9">
    <name type="scientific">Evansella tamaricis</name>
    <dbReference type="NCBI Taxonomy" id="2069301"/>
    <lineage>
        <taxon>Bacteria</taxon>
        <taxon>Bacillati</taxon>
        <taxon>Bacillota</taxon>
        <taxon>Bacilli</taxon>
        <taxon>Bacillales</taxon>
        <taxon>Bacillaceae</taxon>
        <taxon>Evansella</taxon>
    </lineage>
</organism>
<feature type="binding site" evidence="4">
    <location>
        <position position="216"/>
    </location>
    <ligand>
        <name>(6S)-NADPHX</name>
        <dbReference type="ChEBI" id="CHEBI:64076"/>
    </ligand>
</feature>
<feature type="binding site" evidence="4">
    <location>
        <begin position="373"/>
        <end position="377"/>
    </location>
    <ligand>
        <name>AMP</name>
        <dbReference type="ChEBI" id="CHEBI:456215"/>
    </ligand>
</feature>
<evidence type="ECO:0000256" key="1">
    <source>
        <dbReference type="ARBA" id="ARBA00022741"/>
    </source>
</evidence>
<accession>A0ABS6J9S1</accession>
<evidence type="ECO:0000259" key="6">
    <source>
        <dbReference type="PROSITE" id="PS51383"/>
    </source>
</evidence>
<dbReference type="Pfam" id="PF03853">
    <property type="entry name" value="YjeF_N"/>
    <property type="match status" value="1"/>
</dbReference>
<name>A0ABS6J9S1_9BACI</name>
<evidence type="ECO:0000259" key="7">
    <source>
        <dbReference type="PROSITE" id="PS51385"/>
    </source>
</evidence>
<comment type="similarity">
    <text evidence="4">Belongs to the NnrD/CARKD family.</text>
</comment>
<evidence type="ECO:0000313" key="9">
    <source>
        <dbReference type="Proteomes" id="UP000784880"/>
    </source>
</evidence>
<comment type="catalytic activity">
    <reaction evidence="5">
        <text>(6R)-NADPHX = (6S)-NADPHX</text>
        <dbReference type="Rhea" id="RHEA:32227"/>
        <dbReference type="ChEBI" id="CHEBI:64076"/>
        <dbReference type="ChEBI" id="CHEBI:64077"/>
        <dbReference type="EC" id="5.1.99.6"/>
    </reaction>
</comment>
<evidence type="ECO:0000256" key="4">
    <source>
        <dbReference type="HAMAP-Rule" id="MF_01965"/>
    </source>
</evidence>
<dbReference type="InterPro" id="IPR017953">
    <property type="entry name" value="Carbohydrate_kinase_pred_CS"/>
</dbReference>